<evidence type="ECO:0000256" key="8">
    <source>
        <dbReference type="RuleBase" id="RU363041"/>
    </source>
</evidence>
<dbReference type="PANTHER" id="PTHR30269">
    <property type="entry name" value="TRANSMEMBRANE PROTEIN YFCA"/>
    <property type="match status" value="1"/>
</dbReference>
<evidence type="ECO:0000256" key="1">
    <source>
        <dbReference type="ARBA" id="ARBA00004651"/>
    </source>
</evidence>
<dbReference type="GO" id="GO:0005886">
    <property type="term" value="C:plasma membrane"/>
    <property type="evidence" value="ECO:0007669"/>
    <property type="project" value="UniProtKB-SubCell"/>
</dbReference>
<keyword evidence="5 8" id="KW-0812">Transmembrane</keyword>
<keyword evidence="3" id="KW-0813">Transport</keyword>
<evidence type="ECO:0000313" key="10">
    <source>
        <dbReference type="Proteomes" id="UP000037178"/>
    </source>
</evidence>
<feature type="transmembrane region" description="Helical" evidence="8">
    <location>
        <begin position="80"/>
        <end position="98"/>
    </location>
</feature>
<dbReference type="PANTHER" id="PTHR30269:SF37">
    <property type="entry name" value="MEMBRANE TRANSPORTER PROTEIN"/>
    <property type="match status" value="1"/>
</dbReference>
<feature type="transmembrane region" description="Helical" evidence="8">
    <location>
        <begin position="137"/>
        <end position="163"/>
    </location>
</feature>
<keyword evidence="4 8" id="KW-1003">Cell membrane</keyword>
<accession>A0A0J9DZX6</accession>
<evidence type="ECO:0000256" key="7">
    <source>
        <dbReference type="ARBA" id="ARBA00023136"/>
    </source>
</evidence>
<sequence>MEEVIAEAWATEGLGLLALGVALAGLVRGFSGFGTAMIYLPIAGQVLPPVWVLITMLVFDFFGPLPAAPRAWAAAHRADLGRLALGALIAMPLGVLVLTQLSPDVFRYVVSVLALGLLAILISGFRWRGSVGPPMVFGTGGVAGFLAGAAGLPGPPVILFYMARPLPPEVIRANVLLFLWLSDLSLLLIFWLRGFLVPEPLVIGALLLPLYIVGILVGTAIFDPAREVVYRRVAYAIIAASALSGLPFWG</sequence>
<keyword evidence="7 8" id="KW-0472">Membrane</keyword>
<comment type="caution">
    <text evidence="9">The sequence shown here is derived from an EMBL/GenBank/DDBJ whole genome shotgun (WGS) entry which is preliminary data.</text>
</comment>
<evidence type="ECO:0000256" key="6">
    <source>
        <dbReference type="ARBA" id="ARBA00022989"/>
    </source>
</evidence>
<dbReference type="AlphaFoldDB" id="A0A0J9DZX6"/>
<evidence type="ECO:0000256" key="2">
    <source>
        <dbReference type="ARBA" id="ARBA00009142"/>
    </source>
</evidence>
<reference evidence="9 10" key="1">
    <citation type="submission" date="2015-06" db="EMBL/GenBank/DDBJ databases">
        <title>Draft genome sequence of an Alphaproteobacteria species associated to the Mediterranean sponge Oscarella lobularis.</title>
        <authorList>
            <person name="Jourda C."/>
            <person name="Santini S."/>
            <person name="Claverie J.-M."/>
        </authorList>
    </citation>
    <scope>NUCLEOTIDE SEQUENCE [LARGE SCALE GENOMIC DNA]</scope>
    <source>
        <strain evidence="9">IGS</strain>
    </source>
</reference>
<name>A0A0J9DZX6_9RHOB</name>
<keyword evidence="10" id="KW-1185">Reference proteome</keyword>
<organism evidence="9 10">
    <name type="scientific">Candidatus Rhodobacter oscarellae</name>
    <dbReference type="NCBI Taxonomy" id="1675527"/>
    <lineage>
        <taxon>Bacteria</taxon>
        <taxon>Pseudomonadati</taxon>
        <taxon>Pseudomonadota</taxon>
        <taxon>Alphaproteobacteria</taxon>
        <taxon>Rhodobacterales</taxon>
        <taxon>Rhodobacter group</taxon>
        <taxon>Rhodobacter</taxon>
    </lineage>
</organism>
<keyword evidence="6 8" id="KW-1133">Transmembrane helix</keyword>
<dbReference type="Proteomes" id="UP000037178">
    <property type="component" value="Unassembled WGS sequence"/>
</dbReference>
<comment type="similarity">
    <text evidence="2 8">Belongs to the 4-toluene sulfonate uptake permease (TSUP) (TC 2.A.102) family.</text>
</comment>
<dbReference type="Pfam" id="PF01925">
    <property type="entry name" value="TauE"/>
    <property type="match status" value="1"/>
</dbReference>
<proteinExistence type="inferred from homology"/>
<evidence type="ECO:0000313" key="9">
    <source>
        <dbReference type="EMBL" id="KMW56226.1"/>
    </source>
</evidence>
<evidence type="ECO:0000256" key="3">
    <source>
        <dbReference type="ARBA" id="ARBA00022448"/>
    </source>
</evidence>
<feature type="transmembrane region" description="Helical" evidence="8">
    <location>
        <begin position="105"/>
        <end position="125"/>
    </location>
</feature>
<dbReference type="PATRIC" id="fig|1675527.3.peg.1259"/>
<dbReference type="InterPro" id="IPR002781">
    <property type="entry name" value="TM_pro_TauE-like"/>
</dbReference>
<gene>
    <name evidence="9" type="ORF">AIOL_001178</name>
</gene>
<comment type="subcellular location">
    <subcellularLocation>
        <location evidence="1 8">Cell membrane</location>
        <topology evidence="1 8">Multi-pass membrane protein</topology>
    </subcellularLocation>
</comment>
<feature type="transmembrane region" description="Helical" evidence="8">
    <location>
        <begin position="201"/>
        <end position="222"/>
    </location>
</feature>
<dbReference type="EMBL" id="LFTY01000002">
    <property type="protein sequence ID" value="KMW56226.1"/>
    <property type="molecule type" value="Genomic_DNA"/>
</dbReference>
<evidence type="ECO:0000256" key="4">
    <source>
        <dbReference type="ARBA" id="ARBA00022475"/>
    </source>
</evidence>
<dbReference type="STRING" id="1675527.AIOL_001178"/>
<feature type="transmembrane region" description="Helical" evidence="8">
    <location>
        <begin position="175"/>
        <end position="195"/>
    </location>
</feature>
<feature type="transmembrane region" description="Helical" evidence="8">
    <location>
        <begin position="229"/>
        <end position="249"/>
    </location>
</feature>
<evidence type="ECO:0000256" key="5">
    <source>
        <dbReference type="ARBA" id="ARBA00022692"/>
    </source>
</evidence>
<protein>
    <recommendedName>
        <fullName evidence="8">Probable membrane transporter protein</fullName>
    </recommendedName>
</protein>
<feature type="transmembrane region" description="Helical" evidence="8">
    <location>
        <begin position="16"/>
        <end position="38"/>
    </location>
</feature>
<dbReference type="InterPro" id="IPR052017">
    <property type="entry name" value="TSUP"/>
</dbReference>